<feature type="domain" description="SnoaL-like" evidence="1">
    <location>
        <begin position="21"/>
        <end position="122"/>
    </location>
</feature>
<reference evidence="2 3" key="1">
    <citation type="journal article" date="2019" name="Microbiol. Resour. Announc.">
        <title>Draft Genome Sequence of Comamonas testosteroni TA441, a Bacterium That Has a Cryptic Phenol Degradation Gene Cluster.</title>
        <authorList>
            <person name="Arai H."/>
            <person name="Ishii M."/>
        </authorList>
    </citation>
    <scope>NUCLEOTIDE SEQUENCE [LARGE SCALE GENOMIC DNA]</scope>
    <source>
        <strain evidence="2 3">TA441</strain>
    </source>
</reference>
<accession>A0A5A7MJE8</accession>
<dbReference type="Gene3D" id="3.10.450.50">
    <property type="match status" value="1"/>
</dbReference>
<name>A0A5A7MJE8_COMTE</name>
<dbReference type="Proteomes" id="UP000323105">
    <property type="component" value="Unassembled WGS sequence"/>
</dbReference>
<evidence type="ECO:0000259" key="1">
    <source>
        <dbReference type="Pfam" id="PF12680"/>
    </source>
</evidence>
<dbReference type="AlphaFoldDB" id="A0A5A7MJE8"/>
<dbReference type="InterPro" id="IPR037401">
    <property type="entry name" value="SnoaL-like"/>
</dbReference>
<protein>
    <recommendedName>
        <fullName evidence="1">SnoaL-like domain-containing protein</fullName>
    </recommendedName>
</protein>
<dbReference type="Pfam" id="PF12680">
    <property type="entry name" value="SnoaL_2"/>
    <property type="match status" value="1"/>
</dbReference>
<gene>
    <name evidence="2" type="ORF">CTTA_4848</name>
</gene>
<comment type="caution">
    <text evidence="2">The sequence shown here is derived from an EMBL/GenBank/DDBJ whole genome shotgun (WGS) entry which is preliminary data.</text>
</comment>
<organism evidence="2 3">
    <name type="scientific">Comamonas testosteroni</name>
    <name type="common">Pseudomonas testosteroni</name>
    <dbReference type="NCBI Taxonomy" id="285"/>
    <lineage>
        <taxon>Bacteria</taxon>
        <taxon>Pseudomonadati</taxon>
        <taxon>Pseudomonadota</taxon>
        <taxon>Betaproteobacteria</taxon>
        <taxon>Burkholderiales</taxon>
        <taxon>Comamonadaceae</taxon>
        <taxon>Comamonas</taxon>
    </lineage>
</organism>
<dbReference type="InterPro" id="IPR032710">
    <property type="entry name" value="NTF2-like_dom_sf"/>
</dbReference>
<dbReference type="RefSeq" id="WP_149357126.1">
    <property type="nucleotide sequence ID" value="NZ_BKBW01000019.1"/>
</dbReference>
<proteinExistence type="predicted"/>
<evidence type="ECO:0000313" key="3">
    <source>
        <dbReference type="Proteomes" id="UP000323105"/>
    </source>
</evidence>
<evidence type="ECO:0000313" key="2">
    <source>
        <dbReference type="EMBL" id="GEQ77843.1"/>
    </source>
</evidence>
<dbReference type="SUPFAM" id="SSF54427">
    <property type="entry name" value="NTF2-like"/>
    <property type="match status" value="1"/>
</dbReference>
<sequence>MNVDKFSCNHDSRVAVQRLVEFYEGLTGEHLQRLDAYYAADAFFKDPFNEVRGVTAIASIFEHMFASLQEPRFVVTQTLVQGHRAFLEWEFRFRLGLWRFEVEQCIRGASSVCFDCEGRVTHHRDYWDTAEELYEKLPLLGVLMRWLRRRVSAPAKSVHTDDSAS</sequence>
<dbReference type="EMBL" id="BKBW01000019">
    <property type="protein sequence ID" value="GEQ77843.1"/>
    <property type="molecule type" value="Genomic_DNA"/>
</dbReference>